<proteinExistence type="predicted"/>
<dbReference type="Proteomes" id="UP001150942">
    <property type="component" value="Unassembled WGS sequence"/>
</dbReference>
<evidence type="ECO:0000313" key="2">
    <source>
        <dbReference type="EMBL" id="KAJ5181706.1"/>
    </source>
</evidence>
<reference evidence="2" key="1">
    <citation type="submission" date="2022-11" db="EMBL/GenBank/DDBJ databases">
        <authorList>
            <person name="Petersen C."/>
        </authorList>
    </citation>
    <scope>NUCLEOTIDE SEQUENCE</scope>
    <source>
        <strain evidence="2">IBT 20477</strain>
    </source>
</reference>
<name>A0A9W9LXI0_9EURO</name>
<organism evidence="2 3">
    <name type="scientific">Penicillium cf. viridicatum</name>
    <dbReference type="NCBI Taxonomy" id="2972119"/>
    <lineage>
        <taxon>Eukaryota</taxon>
        <taxon>Fungi</taxon>
        <taxon>Dikarya</taxon>
        <taxon>Ascomycota</taxon>
        <taxon>Pezizomycotina</taxon>
        <taxon>Eurotiomycetes</taxon>
        <taxon>Eurotiomycetidae</taxon>
        <taxon>Eurotiales</taxon>
        <taxon>Aspergillaceae</taxon>
        <taxon>Penicillium</taxon>
    </lineage>
</organism>
<protein>
    <submittedName>
        <fullName evidence="2">Uncharacterized protein</fullName>
    </submittedName>
</protein>
<sequence length="68" mass="7835">MFKTIEKDQMFQTPPLADTICIFAQGKNNAILGVTSTEEHRKILKTSQPDEKVPWGERKKARDFTRVN</sequence>
<accession>A0A9W9LXI0</accession>
<dbReference type="AlphaFoldDB" id="A0A9W9LXI0"/>
<feature type="region of interest" description="Disordered" evidence="1">
    <location>
        <begin position="48"/>
        <end position="68"/>
    </location>
</feature>
<keyword evidence="3" id="KW-1185">Reference proteome</keyword>
<dbReference type="EMBL" id="JAPQKQ010000009">
    <property type="protein sequence ID" value="KAJ5181706.1"/>
    <property type="molecule type" value="Genomic_DNA"/>
</dbReference>
<evidence type="ECO:0000256" key="1">
    <source>
        <dbReference type="SAM" id="MobiDB-lite"/>
    </source>
</evidence>
<comment type="caution">
    <text evidence="2">The sequence shown here is derived from an EMBL/GenBank/DDBJ whole genome shotgun (WGS) entry which is preliminary data.</text>
</comment>
<gene>
    <name evidence="2" type="ORF">N7449_011853</name>
</gene>
<reference evidence="2" key="2">
    <citation type="journal article" date="2023" name="IMA Fungus">
        <title>Comparative genomic study of the Penicillium genus elucidates a diverse pangenome and 15 lateral gene transfer events.</title>
        <authorList>
            <person name="Petersen C."/>
            <person name="Sorensen T."/>
            <person name="Nielsen M.R."/>
            <person name="Sondergaard T.E."/>
            <person name="Sorensen J.L."/>
            <person name="Fitzpatrick D.A."/>
            <person name="Frisvad J.C."/>
            <person name="Nielsen K.L."/>
        </authorList>
    </citation>
    <scope>NUCLEOTIDE SEQUENCE</scope>
    <source>
        <strain evidence="2">IBT 20477</strain>
    </source>
</reference>
<evidence type="ECO:0000313" key="3">
    <source>
        <dbReference type="Proteomes" id="UP001150942"/>
    </source>
</evidence>